<reference evidence="2 3" key="1">
    <citation type="submission" date="2019-07" db="EMBL/GenBank/DDBJ databases">
        <authorList>
            <person name="Chang H.-W."/>
            <person name="Raman A."/>
            <person name="Venkatesh S."/>
            <person name="Gehrig J."/>
        </authorList>
    </citation>
    <scope>NUCLEOTIDE SEQUENCE [LARGE SCALE GENOMIC DNA]</scope>
    <source>
        <strain evidence="2">B.longum_ssp_infantis_4</strain>
    </source>
</reference>
<evidence type="ECO:0000256" key="1">
    <source>
        <dbReference type="SAM" id="MobiDB-lite"/>
    </source>
</evidence>
<dbReference type="AlphaFoldDB" id="A0A564RZB7"/>
<feature type="region of interest" description="Disordered" evidence="1">
    <location>
        <begin position="49"/>
        <end position="80"/>
    </location>
</feature>
<evidence type="ECO:0000313" key="3">
    <source>
        <dbReference type="Proteomes" id="UP000319252"/>
    </source>
</evidence>
<proteinExistence type="predicted"/>
<gene>
    <name evidence="2" type="ORF">BLONGUMMC1_01171</name>
</gene>
<dbReference type="EMBL" id="CABHML010000046">
    <property type="protein sequence ID" value="VUW83513.1"/>
    <property type="molecule type" value="Genomic_DNA"/>
</dbReference>
<sequence>MAPQKTILPATGMSGSMKQAIVATTTKIGAIFIHLRNLPCLLGLRESMNPETSGSKTASHRRATRKIALATTEEMPTTSV</sequence>
<accession>A0A564RZB7</accession>
<evidence type="ECO:0000313" key="2">
    <source>
        <dbReference type="EMBL" id="VUW83513.1"/>
    </source>
</evidence>
<name>A0A564RZB7_BIFLI</name>
<protein>
    <submittedName>
        <fullName evidence="2">Uncharacterized protein</fullName>
    </submittedName>
</protein>
<organism evidence="2 3">
    <name type="scientific">Bifidobacterium longum subsp. infantis</name>
    <dbReference type="NCBI Taxonomy" id="1682"/>
    <lineage>
        <taxon>Bacteria</taxon>
        <taxon>Bacillati</taxon>
        <taxon>Actinomycetota</taxon>
        <taxon>Actinomycetes</taxon>
        <taxon>Bifidobacteriales</taxon>
        <taxon>Bifidobacteriaceae</taxon>
        <taxon>Bifidobacterium</taxon>
    </lineage>
</organism>
<dbReference type="Proteomes" id="UP000319252">
    <property type="component" value="Unassembled WGS sequence"/>
</dbReference>